<evidence type="ECO:0000259" key="5">
    <source>
        <dbReference type="Pfam" id="PF01055"/>
    </source>
</evidence>
<evidence type="ECO:0000256" key="2">
    <source>
        <dbReference type="ARBA" id="ARBA00022801"/>
    </source>
</evidence>
<feature type="domain" description="Glycoside hydrolase family 31 TIM barrel" evidence="5">
    <location>
        <begin position="281"/>
        <end position="598"/>
    </location>
</feature>
<protein>
    <submittedName>
        <fullName evidence="8">31 glycoside hydrolase</fullName>
        <ecNumber evidence="8">3.2.1.177</ecNumber>
    </submittedName>
</protein>
<dbReference type="GO" id="GO:0061634">
    <property type="term" value="F:alpha-D-xyloside xylohydrolase"/>
    <property type="evidence" value="ECO:0007669"/>
    <property type="project" value="UniProtKB-EC"/>
</dbReference>
<comment type="similarity">
    <text evidence="1 4">Belongs to the glycosyl hydrolase 31 family.</text>
</comment>
<reference evidence="8 9" key="1">
    <citation type="submission" date="2024-02" db="EMBL/GenBank/DDBJ databases">
        <title>Discinaceae phylogenomics.</title>
        <authorList>
            <person name="Dirks A.C."/>
            <person name="James T.Y."/>
        </authorList>
    </citation>
    <scope>NUCLEOTIDE SEQUENCE [LARGE SCALE GENOMIC DNA]</scope>
    <source>
        <strain evidence="8 9">ACD0624</strain>
    </source>
</reference>
<dbReference type="SUPFAM" id="SSF51445">
    <property type="entry name" value="(Trans)glycosidases"/>
    <property type="match status" value="1"/>
</dbReference>
<dbReference type="Gene3D" id="2.60.40.1760">
    <property type="entry name" value="glycosyl hydrolase (family 31)"/>
    <property type="match status" value="1"/>
</dbReference>
<dbReference type="Gene3D" id="3.20.20.80">
    <property type="entry name" value="Glycosidases"/>
    <property type="match status" value="1"/>
</dbReference>
<evidence type="ECO:0000259" key="6">
    <source>
        <dbReference type="Pfam" id="PF13802"/>
    </source>
</evidence>
<dbReference type="InterPro" id="IPR013780">
    <property type="entry name" value="Glyco_hydro_b"/>
</dbReference>
<feature type="domain" description="Glycoside hydrolase family 31 N-terminal" evidence="6">
    <location>
        <begin position="56"/>
        <end position="234"/>
    </location>
</feature>
<dbReference type="Pfam" id="PF01055">
    <property type="entry name" value="Glyco_hydro_31_2nd"/>
    <property type="match status" value="1"/>
</dbReference>
<dbReference type="CDD" id="cd14752">
    <property type="entry name" value="GH31_N"/>
    <property type="match status" value="1"/>
</dbReference>
<dbReference type="Proteomes" id="UP001447188">
    <property type="component" value="Unassembled WGS sequence"/>
</dbReference>
<comment type="caution">
    <text evidence="8">The sequence shown here is derived from an EMBL/GenBank/DDBJ whole genome shotgun (WGS) entry which is preliminary data.</text>
</comment>
<evidence type="ECO:0000259" key="7">
    <source>
        <dbReference type="Pfam" id="PF21365"/>
    </source>
</evidence>
<accession>A0ABR3GA96</accession>
<dbReference type="Pfam" id="PF21365">
    <property type="entry name" value="Glyco_hydro_31_3rd"/>
    <property type="match status" value="1"/>
</dbReference>
<dbReference type="InterPro" id="IPR000322">
    <property type="entry name" value="Glyco_hydro_31_TIM"/>
</dbReference>
<dbReference type="CDD" id="cd06593">
    <property type="entry name" value="GH31_xylosidase_YicI"/>
    <property type="match status" value="1"/>
</dbReference>
<dbReference type="EMBL" id="JBBBZM010000153">
    <property type="protein sequence ID" value="KAL0632746.1"/>
    <property type="molecule type" value="Genomic_DNA"/>
</dbReference>
<keyword evidence="9" id="KW-1185">Reference proteome</keyword>
<dbReference type="InterPro" id="IPR048395">
    <property type="entry name" value="Glyco_hydro_31_C"/>
</dbReference>
<keyword evidence="2 4" id="KW-0378">Hydrolase</keyword>
<dbReference type="PANTHER" id="PTHR43053">
    <property type="entry name" value="GLYCOSIDASE FAMILY 31"/>
    <property type="match status" value="1"/>
</dbReference>
<dbReference type="NCBIfam" id="NF007940">
    <property type="entry name" value="PRK10658.1"/>
    <property type="match status" value="1"/>
</dbReference>
<feature type="domain" description="Glycosyl hydrolase family 31 C-terminal" evidence="7">
    <location>
        <begin position="607"/>
        <end position="692"/>
    </location>
</feature>
<evidence type="ECO:0000313" key="8">
    <source>
        <dbReference type="EMBL" id="KAL0632746.1"/>
    </source>
</evidence>
<keyword evidence="3 4" id="KW-0326">Glycosidase</keyword>
<dbReference type="Pfam" id="PF13802">
    <property type="entry name" value="Gal_mutarotas_2"/>
    <property type="match status" value="1"/>
</dbReference>
<organism evidence="8 9">
    <name type="scientific">Discina gigas</name>
    <dbReference type="NCBI Taxonomy" id="1032678"/>
    <lineage>
        <taxon>Eukaryota</taxon>
        <taxon>Fungi</taxon>
        <taxon>Dikarya</taxon>
        <taxon>Ascomycota</taxon>
        <taxon>Pezizomycotina</taxon>
        <taxon>Pezizomycetes</taxon>
        <taxon>Pezizales</taxon>
        <taxon>Discinaceae</taxon>
        <taxon>Discina</taxon>
    </lineage>
</organism>
<dbReference type="InterPro" id="IPR025887">
    <property type="entry name" value="Glyco_hydro_31_N_dom"/>
</dbReference>
<evidence type="ECO:0000313" key="9">
    <source>
        <dbReference type="Proteomes" id="UP001447188"/>
    </source>
</evidence>
<dbReference type="SUPFAM" id="SSF74650">
    <property type="entry name" value="Galactose mutarotase-like"/>
    <property type="match status" value="1"/>
</dbReference>
<dbReference type="InterPro" id="IPR011013">
    <property type="entry name" value="Gal_mutarotase_sf_dom"/>
</dbReference>
<gene>
    <name evidence="8" type="primary">YIC1</name>
    <name evidence="8" type="ORF">Q9L58_008377</name>
</gene>
<dbReference type="Gene3D" id="2.60.40.1180">
    <property type="entry name" value="Golgi alpha-mannosidase II"/>
    <property type="match status" value="2"/>
</dbReference>
<dbReference type="PANTHER" id="PTHR43053:SF4">
    <property type="entry name" value="MYOGENESIS-REGULATING GLYCOSIDASE"/>
    <property type="match status" value="1"/>
</dbReference>
<dbReference type="InterPro" id="IPR050985">
    <property type="entry name" value="Alpha-glycosidase_related"/>
</dbReference>
<name>A0ABR3GA96_9PEZI</name>
<proteinExistence type="inferred from homology"/>
<dbReference type="InterPro" id="IPR017853">
    <property type="entry name" value="GH"/>
</dbReference>
<evidence type="ECO:0000256" key="4">
    <source>
        <dbReference type="RuleBase" id="RU361185"/>
    </source>
</evidence>
<evidence type="ECO:0000256" key="1">
    <source>
        <dbReference type="ARBA" id="ARBA00007806"/>
    </source>
</evidence>
<evidence type="ECO:0000256" key="3">
    <source>
        <dbReference type="ARBA" id="ARBA00023295"/>
    </source>
</evidence>
<sequence>MVKFSKGMWHASPDTIIRWATESVKAEARPESLRTVASSRAINLRGDTLNNPTLTIELESPSDDILLLKSTHWKAQKSVSIGPHYELYPDGVPKRTNPVSTEKTTSSLSLSTGSLKAEIDTRPKSFNIDFRAGKKLLTKLGWRSIGYVQKDTDAHPNTELLNPDKGERWFTYQLQLGVGEKIYGLGERFGPFVKNGQTVDMWHEDGGTSSELAYKNVPFYLSSNGYGIFIPSSAFISYEIQSERTTRVNIAIPGEALSMYLIYGPSPKEILNKYTLLTGRPALVPAWTFGLWLSTSFTTDYDEKTVDAFLDGMKERDIPTSVFHYDCFWMRGFHWCDFEFDPEYFPDPKAQLASLKKRGIKVCVWINSYIAQESKIFDEGVEGGYFIKRSDGSVWQYDAWQAGMAFVDFTNPAACKWYQDKLANLVDLGVEVFKTDFGERIPTGDVVYFDGSDPQKMHNYYTFLYNKVTFEILERKLGKNNAALFARSATAGGQRFPVHWGGDPMSTFEAMAETLRGGLSLGLSGFGYWAHDIGGFEGKPEPGLFKRWIAFGCLSSHSRLHGSGSFRAPWLLDQSGEADKVLKRFVNFKLSLLPYLYNQCIHAHKFGHPMMRPLFAEFPEDPITWHIDTQYMLGDNLLIAPVFNNEGDVQYYVPKGKWYGVLDGKFREGPGYVTENHDYFSLPVLLRPGSAIVIGESQEVAHYDWTNRVKLLVNRADGMDVKVDIPDYENPGQIKTQLTVKCTGTGLSVDVTKGSLVGKWQVVVPGKEFKQFGDKAFFENTTSVRLEYA</sequence>
<dbReference type="SUPFAM" id="SSF51011">
    <property type="entry name" value="Glycosyl hydrolase domain"/>
    <property type="match status" value="1"/>
</dbReference>
<dbReference type="EC" id="3.2.1.177" evidence="8"/>